<accession>A0A090Q6U8</accession>
<gene>
    <name evidence="2" type="ORF">JCM19294_1499</name>
</gene>
<dbReference type="RefSeq" id="WP_042279059.1">
    <property type="nucleotide sequence ID" value="NZ_BBML01000005.1"/>
</dbReference>
<name>A0A090Q6U8_9FLAO</name>
<dbReference type="eggNOG" id="ENOG5030TU0">
    <property type="taxonomic scope" value="Bacteria"/>
</dbReference>
<keyword evidence="1" id="KW-1133">Transmembrane helix</keyword>
<keyword evidence="3" id="KW-1185">Reference proteome</keyword>
<evidence type="ECO:0000313" key="3">
    <source>
        <dbReference type="Proteomes" id="UP000029221"/>
    </source>
</evidence>
<evidence type="ECO:0000256" key="1">
    <source>
        <dbReference type="SAM" id="Phobius"/>
    </source>
</evidence>
<organism evidence="2 3">
    <name type="scientific">Nonlabens tegetincola</name>
    <dbReference type="NCBI Taxonomy" id="323273"/>
    <lineage>
        <taxon>Bacteria</taxon>
        <taxon>Pseudomonadati</taxon>
        <taxon>Bacteroidota</taxon>
        <taxon>Flavobacteriia</taxon>
        <taxon>Flavobacteriales</taxon>
        <taxon>Flavobacteriaceae</taxon>
        <taxon>Nonlabens</taxon>
    </lineage>
</organism>
<proteinExistence type="predicted"/>
<evidence type="ECO:0000313" key="2">
    <source>
        <dbReference type="EMBL" id="GAK97453.1"/>
    </source>
</evidence>
<sequence>MAEGIDLSHKYSNRHQTNEGVVFKQYDTYYIIRKRSLGDRIHFCDQEELKSFYKSTIEDFIDTNSRSIQVAYNSRFSQNGVYQAVFEYYRNHQLEPLRYDTRLLVIKNYLYQVSIIQPKNKHSVYSNQDFFDSIQFNSKYTGINQYAACHHNQVKTDHLFKFEKPLNKKTINGLMNLFYLGTGILITVVLVILLIVVLRKRSNN</sequence>
<dbReference type="EMBL" id="BBML01000005">
    <property type="protein sequence ID" value="GAK97453.1"/>
    <property type="molecule type" value="Genomic_DNA"/>
</dbReference>
<keyword evidence="1" id="KW-0472">Membrane</keyword>
<feature type="transmembrane region" description="Helical" evidence="1">
    <location>
        <begin position="177"/>
        <end position="198"/>
    </location>
</feature>
<reference evidence="2" key="1">
    <citation type="journal article" date="2014" name="Genome Announc.">
        <title>Draft Genome Sequences of Marine Flavobacterium Nonlabens Strains NR17, NR24, NR27, NR32, NR33, and Ara13.</title>
        <authorList>
            <person name="Nakanishi M."/>
            <person name="Meirelles P."/>
            <person name="Suzuki R."/>
            <person name="Takatani N."/>
            <person name="Mino S."/>
            <person name="Suda W."/>
            <person name="Oshima K."/>
            <person name="Hattori M."/>
            <person name="Ohkuma M."/>
            <person name="Hosokawa M."/>
            <person name="Miyashita K."/>
            <person name="Thompson F.L."/>
            <person name="Niwa A."/>
            <person name="Sawabe T."/>
            <person name="Sawabe T."/>
        </authorList>
    </citation>
    <scope>NUCLEOTIDE SEQUENCE [LARGE SCALE GENOMIC DNA]</scope>
    <source>
        <strain evidence="2">JCM 19294</strain>
    </source>
</reference>
<keyword evidence="1" id="KW-0812">Transmembrane</keyword>
<dbReference type="AlphaFoldDB" id="A0A090Q6U8"/>
<dbReference type="Proteomes" id="UP000029221">
    <property type="component" value="Unassembled WGS sequence"/>
</dbReference>
<comment type="caution">
    <text evidence="2">The sequence shown here is derived from an EMBL/GenBank/DDBJ whole genome shotgun (WGS) entry which is preliminary data.</text>
</comment>
<protein>
    <submittedName>
        <fullName evidence="2">Uncharacterized protein</fullName>
    </submittedName>
</protein>